<protein>
    <submittedName>
        <fullName evidence="4">TetR family transcriptional regulator</fullName>
    </submittedName>
</protein>
<dbReference type="AlphaFoldDB" id="A0A495W885"/>
<reference evidence="4 5" key="1">
    <citation type="submission" date="2018-10" db="EMBL/GenBank/DDBJ databases">
        <title>Sequencing the genomes of 1000 actinobacteria strains.</title>
        <authorList>
            <person name="Klenk H.-P."/>
        </authorList>
    </citation>
    <scope>NUCLEOTIDE SEQUENCE [LARGE SCALE GENOMIC DNA]</scope>
    <source>
        <strain evidence="4 5">DSM 43800</strain>
    </source>
</reference>
<dbReference type="PANTHER" id="PTHR30055:SF231">
    <property type="entry name" value="TRANSCRIPTIONAL REGULATORY PROTEIN (PROBABLY DEOR-FAMILY)-RELATED"/>
    <property type="match status" value="1"/>
</dbReference>
<dbReference type="GO" id="GO:0003700">
    <property type="term" value="F:DNA-binding transcription factor activity"/>
    <property type="evidence" value="ECO:0007669"/>
    <property type="project" value="TreeGrafter"/>
</dbReference>
<dbReference type="Gene3D" id="1.10.357.10">
    <property type="entry name" value="Tetracycline Repressor, domain 2"/>
    <property type="match status" value="1"/>
</dbReference>
<evidence type="ECO:0000259" key="3">
    <source>
        <dbReference type="PROSITE" id="PS50977"/>
    </source>
</evidence>
<sequence length="184" mass="19843">MTRRQQVLDAAIRVLGTTGPRGLTHRAVDAAAGLPEGSSSNHFRTRDALVAGVVDRLLERETELWGRLADDVSTPDGFATAVGRLVEELARERVLTLARHAVFVEAAVRPDLGRRIADAHRRIAGWAAPLVRALGSTDPPRDFRLLLAVVDGLLTNQLANPQPDFAPGDAVRTVLRGMLGLRPA</sequence>
<dbReference type="InterPro" id="IPR041583">
    <property type="entry name" value="TetR_C_31"/>
</dbReference>
<dbReference type="OrthoDB" id="7506349at2"/>
<gene>
    <name evidence="4" type="ORF">C8E97_6716</name>
</gene>
<keyword evidence="1 2" id="KW-0238">DNA-binding</keyword>
<organism evidence="4 5">
    <name type="scientific">Saccharothrix australiensis</name>
    <dbReference type="NCBI Taxonomy" id="2072"/>
    <lineage>
        <taxon>Bacteria</taxon>
        <taxon>Bacillati</taxon>
        <taxon>Actinomycetota</taxon>
        <taxon>Actinomycetes</taxon>
        <taxon>Pseudonocardiales</taxon>
        <taxon>Pseudonocardiaceae</taxon>
        <taxon>Saccharothrix</taxon>
    </lineage>
</organism>
<dbReference type="PANTHER" id="PTHR30055">
    <property type="entry name" value="HTH-TYPE TRANSCRIPTIONAL REGULATOR RUTR"/>
    <property type="match status" value="1"/>
</dbReference>
<evidence type="ECO:0000256" key="2">
    <source>
        <dbReference type="PROSITE-ProRule" id="PRU00335"/>
    </source>
</evidence>
<feature type="domain" description="HTH tetR-type" evidence="3">
    <location>
        <begin position="1"/>
        <end position="61"/>
    </location>
</feature>
<accession>A0A495W885</accession>
<comment type="caution">
    <text evidence="4">The sequence shown here is derived from an EMBL/GenBank/DDBJ whole genome shotgun (WGS) entry which is preliminary data.</text>
</comment>
<evidence type="ECO:0000313" key="5">
    <source>
        <dbReference type="Proteomes" id="UP000282084"/>
    </source>
</evidence>
<dbReference type="SUPFAM" id="SSF48498">
    <property type="entry name" value="Tetracyclin repressor-like, C-terminal domain"/>
    <property type="match status" value="1"/>
</dbReference>
<dbReference type="PROSITE" id="PS50977">
    <property type="entry name" value="HTH_TETR_2"/>
    <property type="match status" value="1"/>
</dbReference>
<evidence type="ECO:0000256" key="1">
    <source>
        <dbReference type="ARBA" id="ARBA00023125"/>
    </source>
</evidence>
<dbReference type="RefSeq" id="WP_121012912.1">
    <property type="nucleotide sequence ID" value="NZ_RBXO01000001.1"/>
</dbReference>
<keyword evidence="5" id="KW-1185">Reference proteome</keyword>
<dbReference type="Pfam" id="PF00440">
    <property type="entry name" value="TetR_N"/>
    <property type="match status" value="1"/>
</dbReference>
<dbReference type="InterPro" id="IPR050109">
    <property type="entry name" value="HTH-type_TetR-like_transc_reg"/>
</dbReference>
<dbReference type="GO" id="GO:0000976">
    <property type="term" value="F:transcription cis-regulatory region binding"/>
    <property type="evidence" value="ECO:0007669"/>
    <property type="project" value="TreeGrafter"/>
</dbReference>
<evidence type="ECO:0000313" key="4">
    <source>
        <dbReference type="EMBL" id="RKT57981.1"/>
    </source>
</evidence>
<name>A0A495W885_9PSEU</name>
<dbReference type="Proteomes" id="UP000282084">
    <property type="component" value="Unassembled WGS sequence"/>
</dbReference>
<dbReference type="SUPFAM" id="SSF46689">
    <property type="entry name" value="Homeodomain-like"/>
    <property type="match status" value="1"/>
</dbReference>
<dbReference type="Pfam" id="PF17940">
    <property type="entry name" value="TetR_C_31"/>
    <property type="match status" value="1"/>
</dbReference>
<dbReference type="InterPro" id="IPR001647">
    <property type="entry name" value="HTH_TetR"/>
</dbReference>
<proteinExistence type="predicted"/>
<dbReference type="InterPro" id="IPR009057">
    <property type="entry name" value="Homeodomain-like_sf"/>
</dbReference>
<dbReference type="InterPro" id="IPR036271">
    <property type="entry name" value="Tet_transcr_reg_TetR-rel_C_sf"/>
</dbReference>
<dbReference type="EMBL" id="RBXO01000001">
    <property type="protein sequence ID" value="RKT57981.1"/>
    <property type="molecule type" value="Genomic_DNA"/>
</dbReference>
<feature type="DNA-binding region" description="H-T-H motif" evidence="2">
    <location>
        <begin position="24"/>
        <end position="43"/>
    </location>
</feature>